<dbReference type="RefSeq" id="WP_121637943.1">
    <property type="nucleotide sequence ID" value="NZ_CP033065.1"/>
</dbReference>
<accession>A0AAD0U143</accession>
<proteinExistence type="predicted"/>
<dbReference type="Proteomes" id="UP000279995">
    <property type="component" value="Chromosome I"/>
</dbReference>
<sequence>MKLNWNKLVCCSLLVLTLIGCGTMKVKETYYYAVEDETNTNVYRLQIQAKSVLGDAKFREGFFPANAVDRAFGAVSDSSGNADLQFQAALKAKIRDATLHTTQEYLNIAKNKDSSDEDILKALNARRKILAYPALNVGLPIHARIIEFNPAKNTVIRNSDSKMVFVLSSNPDTVIGNIKNFAESDQTSLAVSRLAQVTSQRTRNEVAEEEATLQVIGESARQQIQQSIQSMEAGKDANNDVNKTIMLEQLAILKVYLKGIAQ</sequence>
<dbReference type="AlphaFoldDB" id="A0AAD0U143"/>
<dbReference type="EMBL" id="CP033065">
    <property type="protein sequence ID" value="AYM87571.1"/>
    <property type="molecule type" value="Genomic_DNA"/>
</dbReference>
<dbReference type="PROSITE" id="PS51257">
    <property type="entry name" value="PROKAR_LIPOPROTEIN"/>
    <property type="match status" value="1"/>
</dbReference>
<organism evidence="1 2">
    <name type="scientific">Pseudoalteromonas agarivorans</name>
    <dbReference type="NCBI Taxonomy" id="176102"/>
    <lineage>
        <taxon>Bacteria</taxon>
        <taxon>Pseudomonadati</taxon>
        <taxon>Pseudomonadota</taxon>
        <taxon>Gammaproteobacteria</taxon>
        <taxon>Alteromonadales</taxon>
        <taxon>Pseudoalteromonadaceae</taxon>
        <taxon>Pseudoalteromonas</taxon>
    </lineage>
</organism>
<evidence type="ECO:0000313" key="2">
    <source>
        <dbReference type="Proteomes" id="UP000279995"/>
    </source>
</evidence>
<evidence type="ECO:0008006" key="3">
    <source>
        <dbReference type="Google" id="ProtNLM"/>
    </source>
</evidence>
<reference evidence="1 2" key="1">
    <citation type="submission" date="2018-10" db="EMBL/GenBank/DDBJ databases">
        <title>Complete Genome Sequence and Transcriptomic Profiles of a Marine Bacterium, Pseudoalteromonas agarivorans Hao 2018.</title>
        <authorList>
            <person name="Hao L."/>
        </authorList>
    </citation>
    <scope>NUCLEOTIDE SEQUENCE [LARGE SCALE GENOMIC DNA]</scope>
    <source>
        <strain evidence="1 2">Hao 2018</strain>
    </source>
</reference>
<gene>
    <name evidence="1" type="ORF">D9T18_13195</name>
</gene>
<name>A0AAD0U143_9GAMM</name>
<protein>
    <recommendedName>
        <fullName evidence="3">Lipoprotein</fullName>
    </recommendedName>
</protein>
<evidence type="ECO:0000313" key="1">
    <source>
        <dbReference type="EMBL" id="AYM87571.1"/>
    </source>
</evidence>